<reference evidence="1 2" key="1">
    <citation type="journal article" date="2022" name="Int. J. Syst. Evol. Microbiol.">
        <title>Prevotella herbatica sp. nov., a plant polysaccharide-decomposing anaerobic bacterium isolated from a methanogenic reactor.</title>
        <authorList>
            <person name="Uek A."/>
            <person name="Tonouchi A."/>
            <person name="Kaku N."/>
            <person name="Ueki K."/>
        </authorList>
    </citation>
    <scope>NUCLEOTIDE SEQUENCE [LARGE SCALE GENOMIC DNA]</scope>
    <source>
        <strain evidence="1 2">WR041</strain>
    </source>
</reference>
<evidence type="ECO:0008006" key="3">
    <source>
        <dbReference type="Google" id="ProtNLM"/>
    </source>
</evidence>
<dbReference type="RefSeq" id="WP_207153900.1">
    <property type="nucleotide sequence ID" value="NZ_AP024484.1"/>
</dbReference>
<proteinExistence type="predicted"/>
<protein>
    <recommendedName>
        <fullName evidence="3">Glutaredoxin</fullName>
    </recommendedName>
</protein>
<name>A0ABN6ENV0_9BACT</name>
<evidence type="ECO:0000313" key="1">
    <source>
        <dbReference type="EMBL" id="BCS86338.1"/>
    </source>
</evidence>
<organism evidence="1 2">
    <name type="scientific">Prevotella herbatica</name>
    <dbReference type="NCBI Taxonomy" id="2801997"/>
    <lineage>
        <taxon>Bacteria</taxon>
        <taxon>Pseudomonadati</taxon>
        <taxon>Bacteroidota</taxon>
        <taxon>Bacteroidia</taxon>
        <taxon>Bacteroidales</taxon>
        <taxon>Prevotellaceae</taxon>
        <taxon>Prevotella</taxon>
    </lineage>
</organism>
<sequence>MIKMYVMKTCPYCEYVEKQVKGNNQFEVIDISTHVKKLKEFLDLRDNNSAFDEAKKIGDVGIPCYVKEDGTITLSSAEVGLEPMPDGPVCSIDGTGC</sequence>
<evidence type="ECO:0000313" key="2">
    <source>
        <dbReference type="Proteomes" id="UP001319045"/>
    </source>
</evidence>
<dbReference type="EMBL" id="AP024484">
    <property type="protein sequence ID" value="BCS86338.1"/>
    <property type="molecule type" value="Genomic_DNA"/>
</dbReference>
<dbReference type="Proteomes" id="UP001319045">
    <property type="component" value="Chromosome"/>
</dbReference>
<keyword evidence="2" id="KW-1185">Reference proteome</keyword>
<accession>A0ABN6ENV0</accession>
<dbReference type="Gene3D" id="3.40.30.10">
    <property type="entry name" value="Glutaredoxin"/>
    <property type="match status" value="1"/>
</dbReference>
<gene>
    <name evidence="1" type="ORF">prwr041_22310</name>
</gene>